<dbReference type="SUPFAM" id="SSF53474">
    <property type="entry name" value="alpha/beta-Hydrolases"/>
    <property type="match status" value="1"/>
</dbReference>
<keyword evidence="5" id="KW-1185">Reference proteome</keyword>
<reference evidence="4" key="1">
    <citation type="journal article" date="2014" name="Int. J. Syst. Evol. Microbiol.">
        <title>Complete genome sequence of Corynebacterium casei LMG S-19264T (=DSM 44701T), isolated from a smear-ripened cheese.</title>
        <authorList>
            <consortium name="US DOE Joint Genome Institute (JGI-PGF)"/>
            <person name="Walter F."/>
            <person name="Albersmeier A."/>
            <person name="Kalinowski J."/>
            <person name="Ruckert C."/>
        </authorList>
    </citation>
    <scope>NUCLEOTIDE SEQUENCE</scope>
    <source>
        <strain evidence="4">CGMCC 1.10998</strain>
    </source>
</reference>
<dbReference type="RefSeq" id="WP_188565008.1">
    <property type="nucleotide sequence ID" value="NZ_BMED01000001.1"/>
</dbReference>
<sequence length="400" mass="43066">MLKAFGRSLWKSIARAARTQQRTTKKLATALLASASPAKRPARKKASAKKTSPGKVASSRAQQTKSKPKAQAGPAPLPGKWLASYYTQVPDAEHSGTRRLAYWLYIPQREHTGKLPLVVMLHGCGQSATQFATGSRMNQVAEEQGFAVLYPQQSLRGHANRCWPWYDKRVQEGGGETLLLSGLIDKVVQSNGLDETRIYAAGLSAGAGMAHILALALPDKIAAVGLHSGPVFGAGHTAVGAYSVMQHGSAKAAAGAIKLLPNPQANMPAILLQGLADKIVRPINQAQLAQQFITMNRLDAAHAMPLRSIAAGRTKTHPRHAHQILDYRIGRKTMLRVCAISGLEHAWSGGDCSAAFSACEGPDASKMMWDFFKQHRKPALRAAQRPTVQDGLDSTSQQNR</sequence>
<evidence type="ECO:0000256" key="3">
    <source>
        <dbReference type="SAM" id="MobiDB-lite"/>
    </source>
</evidence>
<evidence type="ECO:0000256" key="1">
    <source>
        <dbReference type="ARBA" id="ARBA00022729"/>
    </source>
</evidence>
<accession>A0A916XFB7</accession>
<dbReference type="PANTHER" id="PTHR43037">
    <property type="entry name" value="UNNAMED PRODUCT-RELATED"/>
    <property type="match status" value="1"/>
</dbReference>
<keyword evidence="2" id="KW-0378">Hydrolase</keyword>
<reference evidence="4" key="2">
    <citation type="submission" date="2020-09" db="EMBL/GenBank/DDBJ databases">
        <authorList>
            <person name="Sun Q."/>
            <person name="Zhou Y."/>
        </authorList>
    </citation>
    <scope>NUCLEOTIDE SEQUENCE</scope>
    <source>
        <strain evidence="4">CGMCC 1.10998</strain>
    </source>
</reference>
<proteinExistence type="predicted"/>
<evidence type="ECO:0000256" key="2">
    <source>
        <dbReference type="ARBA" id="ARBA00022801"/>
    </source>
</evidence>
<protein>
    <submittedName>
        <fullName evidence="4">Depolymerase</fullName>
    </submittedName>
</protein>
<gene>
    <name evidence="4" type="ORF">GCM10011396_11880</name>
</gene>
<evidence type="ECO:0000313" key="5">
    <source>
        <dbReference type="Proteomes" id="UP000637423"/>
    </source>
</evidence>
<dbReference type="InterPro" id="IPR029058">
    <property type="entry name" value="AB_hydrolase_fold"/>
</dbReference>
<dbReference type="InterPro" id="IPR050955">
    <property type="entry name" value="Plant_Biomass_Hydrol_Est"/>
</dbReference>
<feature type="compositionally biased region" description="Low complexity" evidence="3">
    <location>
        <begin position="26"/>
        <end position="39"/>
    </location>
</feature>
<dbReference type="Proteomes" id="UP000637423">
    <property type="component" value="Unassembled WGS sequence"/>
</dbReference>
<dbReference type="AlphaFoldDB" id="A0A916XFB7"/>
<dbReference type="Gene3D" id="3.40.50.1820">
    <property type="entry name" value="alpha/beta hydrolase"/>
    <property type="match status" value="1"/>
</dbReference>
<dbReference type="InterPro" id="IPR010126">
    <property type="entry name" value="Esterase_phb"/>
</dbReference>
<dbReference type="PANTHER" id="PTHR43037:SF1">
    <property type="entry name" value="BLL1128 PROTEIN"/>
    <property type="match status" value="1"/>
</dbReference>
<dbReference type="GO" id="GO:0005576">
    <property type="term" value="C:extracellular region"/>
    <property type="evidence" value="ECO:0007669"/>
    <property type="project" value="InterPro"/>
</dbReference>
<keyword evidence="1" id="KW-0732">Signal</keyword>
<dbReference type="NCBIfam" id="TIGR01840">
    <property type="entry name" value="esterase_phb"/>
    <property type="match status" value="1"/>
</dbReference>
<dbReference type="GO" id="GO:0016787">
    <property type="term" value="F:hydrolase activity"/>
    <property type="evidence" value="ECO:0007669"/>
    <property type="project" value="UniProtKB-KW"/>
</dbReference>
<feature type="region of interest" description="Disordered" evidence="3">
    <location>
        <begin position="380"/>
        <end position="400"/>
    </location>
</feature>
<feature type="region of interest" description="Disordered" evidence="3">
    <location>
        <begin position="17"/>
        <end position="75"/>
    </location>
</feature>
<comment type="caution">
    <text evidence="4">The sequence shown here is derived from an EMBL/GenBank/DDBJ whole genome shotgun (WGS) entry which is preliminary data.</text>
</comment>
<dbReference type="EMBL" id="BMED01000001">
    <property type="protein sequence ID" value="GGC66428.1"/>
    <property type="molecule type" value="Genomic_DNA"/>
</dbReference>
<organism evidence="4 5">
    <name type="scientific">Undibacterium terreum</name>
    <dbReference type="NCBI Taxonomy" id="1224302"/>
    <lineage>
        <taxon>Bacteria</taxon>
        <taxon>Pseudomonadati</taxon>
        <taxon>Pseudomonadota</taxon>
        <taxon>Betaproteobacteria</taxon>
        <taxon>Burkholderiales</taxon>
        <taxon>Oxalobacteraceae</taxon>
        <taxon>Undibacterium</taxon>
    </lineage>
</organism>
<evidence type="ECO:0000313" key="4">
    <source>
        <dbReference type="EMBL" id="GGC66428.1"/>
    </source>
</evidence>
<dbReference type="Pfam" id="PF10503">
    <property type="entry name" value="Esterase_PHB"/>
    <property type="match status" value="1"/>
</dbReference>
<name>A0A916XFB7_9BURK</name>